<dbReference type="EMBL" id="GBXM01001144">
    <property type="protein sequence ID" value="JAI07434.1"/>
    <property type="molecule type" value="Transcribed_RNA"/>
</dbReference>
<name>A0A0E9Y0H9_ANGAN</name>
<proteinExistence type="predicted"/>
<sequence length="17" mass="1955">MCQLPIPVCSLPLRTHF</sequence>
<evidence type="ECO:0000313" key="1">
    <source>
        <dbReference type="EMBL" id="JAI07434.1"/>
    </source>
</evidence>
<organism evidence="1">
    <name type="scientific">Anguilla anguilla</name>
    <name type="common">European freshwater eel</name>
    <name type="synonym">Muraena anguilla</name>
    <dbReference type="NCBI Taxonomy" id="7936"/>
    <lineage>
        <taxon>Eukaryota</taxon>
        <taxon>Metazoa</taxon>
        <taxon>Chordata</taxon>
        <taxon>Craniata</taxon>
        <taxon>Vertebrata</taxon>
        <taxon>Euteleostomi</taxon>
        <taxon>Actinopterygii</taxon>
        <taxon>Neopterygii</taxon>
        <taxon>Teleostei</taxon>
        <taxon>Anguilliformes</taxon>
        <taxon>Anguillidae</taxon>
        <taxon>Anguilla</taxon>
    </lineage>
</organism>
<protein>
    <submittedName>
        <fullName evidence="1">Uncharacterized protein</fullName>
    </submittedName>
</protein>
<reference evidence="1" key="1">
    <citation type="submission" date="2014-11" db="EMBL/GenBank/DDBJ databases">
        <authorList>
            <person name="Amaro Gonzalez C."/>
        </authorList>
    </citation>
    <scope>NUCLEOTIDE SEQUENCE</scope>
</reference>
<reference evidence="1" key="2">
    <citation type="journal article" date="2015" name="Fish Shellfish Immunol.">
        <title>Early steps in the European eel (Anguilla anguilla)-Vibrio vulnificus interaction in the gills: Role of the RtxA13 toxin.</title>
        <authorList>
            <person name="Callol A."/>
            <person name="Pajuelo D."/>
            <person name="Ebbesson L."/>
            <person name="Teles M."/>
            <person name="MacKenzie S."/>
            <person name="Amaro C."/>
        </authorList>
    </citation>
    <scope>NUCLEOTIDE SEQUENCE</scope>
</reference>
<dbReference type="AlphaFoldDB" id="A0A0E9Y0H9"/>
<accession>A0A0E9Y0H9</accession>